<proteinExistence type="inferred from homology"/>
<dbReference type="SUPFAM" id="SSF46785">
    <property type="entry name" value="Winged helix' DNA-binding domain"/>
    <property type="match status" value="1"/>
</dbReference>
<comment type="similarity">
    <text evidence="6">Belongs to the biotin--protein ligase family.</text>
</comment>
<dbReference type="SUPFAM" id="SSF50037">
    <property type="entry name" value="C-terminal domain of transcriptional repressors"/>
    <property type="match status" value="1"/>
</dbReference>
<comment type="caution">
    <text evidence="6">Lacks conserved residue(s) required for the propagation of feature annotation.</text>
</comment>
<comment type="function">
    <text evidence="6">Acts both as a biotin--[acetyl-CoA-carboxylase] ligase and a repressor.</text>
</comment>
<name>A0ABT9VWX9_9BACI</name>
<evidence type="ECO:0000256" key="5">
    <source>
        <dbReference type="ARBA" id="ARBA00023267"/>
    </source>
</evidence>
<keyword evidence="2 6" id="KW-0547">Nucleotide-binding</keyword>
<dbReference type="Gene3D" id="1.10.10.10">
    <property type="entry name" value="Winged helix-like DNA-binding domain superfamily/Winged helix DNA-binding domain"/>
    <property type="match status" value="1"/>
</dbReference>
<dbReference type="SUPFAM" id="SSF55681">
    <property type="entry name" value="Class II aaRS and biotin synthetases"/>
    <property type="match status" value="1"/>
</dbReference>
<keyword evidence="4 6" id="KW-0238">DNA-binding</keyword>
<keyword evidence="6" id="KW-0805">Transcription regulation</keyword>
<dbReference type="CDD" id="cd16442">
    <property type="entry name" value="BPL"/>
    <property type="match status" value="1"/>
</dbReference>
<dbReference type="GO" id="GO:0004077">
    <property type="term" value="F:biotin--[biotin carboxyl-carrier protein] ligase activity"/>
    <property type="evidence" value="ECO:0007669"/>
    <property type="project" value="UniProtKB-EC"/>
</dbReference>
<dbReference type="CDD" id="cd00090">
    <property type="entry name" value="HTH_ARSR"/>
    <property type="match status" value="1"/>
</dbReference>
<dbReference type="InterPro" id="IPR008988">
    <property type="entry name" value="Transcriptional_repressor_C"/>
</dbReference>
<keyword evidence="6" id="KW-0804">Transcription</keyword>
<feature type="domain" description="BPL/LPL catalytic" evidence="7">
    <location>
        <begin position="70"/>
        <end position="261"/>
    </location>
</feature>
<dbReference type="InterPro" id="IPR013196">
    <property type="entry name" value="HTH_11"/>
</dbReference>
<protein>
    <recommendedName>
        <fullName evidence="6">Bifunctional ligase/repressor BirA</fullName>
    </recommendedName>
    <alternativeName>
        <fullName evidence="6">Biotin--[acetyl-CoA-carboxylase] ligase</fullName>
        <ecNumber evidence="6">6.3.4.15</ecNumber>
    </alternativeName>
    <alternativeName>
        <fullName evidence="6">Biotin--protein ligase</fullName>
    </alternativeName>
    <alternativeName>
        <fullName evidence="6">Biotin-[acetyl-CoA carboxylase] synthetase</fullName>
    </alternativeName>
</protein>
<dbReference type="Gene3D" id="3.30.930.10">
    <property type="entry name" value="Bira Bifunctional Protein, Domain 2"/>
    <property type="match status" value="1"/>
</dbReference>
<dbReference type="PANTHER" id="PTHR12835">
    <property type="entry name" value="BIOTIN PROTEIN LIGASE"/>
    <property type="match status" value="1"/>
</dbReference>
<dbReference type="Pfam" id="PF03099">
    <property type="entry name" value="BPL_LplA_LipB"/>
    <property type="match status" value="1"/>
</dbReference>
<dbReference type="RefSeq" id="WP_307392691.1">
    <property type="nucleotide sequence ID" value="NZ_BAAADK010000011.1"/>
</dbReference>
<dbReference type="Proteomes" id="UP001235840">
    <property type="component" value="Unassembled WGS sequence"/>
</dbReference>
<organism evidence="8 9">
    <name type="scientific">Caldalkalibacillus horti</name>
    <dbReference type="NCBI Taxonomy" id="77523"/>
    <lineage>
        <taxon>Bacteria</taxon>
        <taxon>Bacillati</taxon>
        <taxon>Bacillota</taxon>
        <taxon>Bacilli</taxon>
        <taxon>Bacillales</taxon>
        <taxon>Bacillaceae</taxon>
        <taxon>Caldalkalibacillus</taxon>
    </lineage>
</organism>
<dbReference type="PANTHER" id="PTHR12835:SF5">
    <property type="entry name" value="BIOTIN--PROTEIN LIGASE"/>
    <property type="match status" value="1"/>
</dbReference>
<feature type="DNA-binding region" description="H-T-H motif" evidence="6">
    <location>
        <begin position="22"/>
        <end position="41"/>
    </location>
</feature>
<dbReference type="InterPro" id="IPR011991">
    <property type="entry name" value="ArsR-like_HTH"/>
</dbReference>
<dbReference type="InterPro" id="IPR045864">
    <property type="entry name" value="aa-tRNA-synth_II/BPL/LPL"/>
</dbReference>
<evidence type="ECO:0000256" key="6">
    <source>
        <dbReference type="HAMAP-Rule" id="MF_00978"/>
    </source>
</evidence>
<dbReference type="Pfam" id="PF08279">
    <property type="entry name" value="HTH_11"/>
    <property type="match status" value="1"/>
</dbReference>
<dbReference type="InterPro" id="IPR030855">
    <property type="entry name" value="Bifunct_BirA"/>
</dbReference>
<dbReference type="HAMAP" id="MF_00978">
    <property type="entry name" value="Bifunct_BirA"/>
    <property type="match status" value="1"/>
</dbReference>
<keyword evidence="3 6" id="KW-0067">ATP-binding</keyword>
<evidence type="ECO:0000256" key="2">
    <source>
        <dbReference type="ARBA" id="ARBA00022741"/>
    </source>
</evidence>
<dbReference type="EMBL" id="JAUSTY010000005">
    <property type="protein sequence ID" value="MDQ0165502.1"/>
    <property type="molecule type" value="Genomic_DNA"/>
</dbReference>
<dbReference type="InterPro" id="IPR036390">
    <property type="entry name" value="WH_DNA-bd_sf"/>
</dbReference>
<keyword evidence="9" id="KW-1185">Reference proteome</keyword>
<keyword evidence="1 6" id="KW-0436">Ligase</keyword>
<dbReference type="Pfam" id="PF02237">
    <property type="entry name" value="BPL_C"/>
    <property type="match status" value="1"/>
</dbReference>
<evidence type="ECO:0000256" key="4">
    <source>
        <dbReference type="ARBA" id="ARBA00023125"/>
    </source>
</evidence>
<comment type="caution">
    <text evidence="8">The sequence shown here is derived from an EMBL/GenBank/DDBJ whole genome shotgun (WGS) entry which is preliminary data.</text>
</comment>
<dbReference type="InterPro" id="IPR003142">
    <property type="entry name" value="BPL_C"/>
</dbReference>
<accession>A0ABT9VWX9</accession>
<feature type="binding site" evidence="6">
    <location>
        <position position="117"/>
    </location>
    <ligand>
        <name>biotin</name>
        <dbReference type="ChEBI" id="CHEBI:57586"/>
    </ligand>
</feature>
<dbReference type="InterPro" id="IPR004408">
    <property type="entry name" value="Biotin_CoA_COase_ligase"/>
</dbReference>
<dbReference type="NCBIfam" id="TIGR00121">
    <property type="entry name" value="birA_ligase"/>
    <property type="match status" value="1"/>
</dbReference>
<evidence type="ECO:0000259" key="7">
    <source>
        <dbReference type="PROSITE" id="PS51733"/>
    </source>
</evidence>
<reference evidence="8 9" key="1">
    <citation type="submission" date="2023-07" db="EMBL/GenBank/DDBJ databases">
        <title>Genomic Encyclopedia of Type Strains, Phase IV (KMG-IV): sequencing the most valuable type-strain genomes for metagenomic binning, comparative biology and taxonomic classification.</title>
        <authorList>
            <person name="Goeker M."/>
        </authorList>
    </citation>
    <scope>NUCLEOTIDE SEQUENCE [LARGE SCALE GENOMIC DNA]</scope>
    <source>
        <strain evidence="8 9">DSM 12751</strain>
    </source>
</reference>
<feature type="binding site" evidence="6">
    <location>
        <position position="188"/>
    </location>
    <ligand>
        <name>biotin</name>
        <dbReference type="ChEBI" id="CHEBI:57586"/>
    </ligand>
</feature>
<sequence length="327" mass="36821">MNENRERVLDELLQHRDSFLSGEELSKRLSISRTAVWKHIEELRRDGYTINAVRKQGYMIKAVPSSLEVSAIHPFLETEFVGKEMYTYGEVMSTQLIAHEKAKSGAASGTVILADLQTQGKARLGRRWHSPKGTGIWMSLMVKPYLPLSAIPQLTLLTAVALVRGIHQEIGLEVQIKWPNDLLFHGKKLCGILTEVQAEADQVNYVIIGIGMNVNHQEKDFDESLSSIATSLRIEKGKKLDRNKLIAVLLKEWEILYQLYMKQGFSPIKTLWETYALSLGQQITARTVQGNYTGMAKGITDEGILLLEDEQGTIHKIYSADIETPKT</sequence>
<dbReference type="InterPro" id="IPR004143">
    <property type="entry name" value="BPL_LPL_catalytic"/>
</dbReference>
<dbReference type="Gene3D" id="2.30.30.100">
    <property type="match status" value="1"/>
</dbReference>
<dbReference type="PROSITE" id="PS51733">
    <property type="entry name" value="BPL_LPL_CATALYTIC"/>
    <property type="match status" value="1"/>
</dbReference>
<evidence type="ECO:0000256" key="1">
    <source>
        <dbReference type="ARBA" id="ARBA00022598"/>
    </source>
</evidence>
<keyword evidence="6" id="KW-0678">Repressor</keyword>
<dbReference type="EC" id="6.3.4.15" evidence="6"/>
<dbReference type="InterPro" id="IPR036388">
    <property type="entry name" value="WH-like_DNA-bd_sf"/>
</dbReference>
<keyword evidence="5 6" id="KW-0092">Biotin</keyword>
<evidence type="ECO:0000313" key="9">
    <source>
        <dbReference type="Proteomes" id="UP001235840"/>
    </source>
</evidence>
<comment type="catalytic activity">
    <reaction evidence="6">
        <text>biotin + L-lysyl-[protein] + ATP = N(6)-biotinyl-L-lysyl-[protein] + AMP + diphosphate + H(+)</text>
        <dbReference type="Rhea" id="RHEA:11756"/>
        <dbReference type="Rhea" id="RHEA-COMP:9752"/>
        <dbReference type="Rhea" id="RHEA-COMP:10505"/>
        <dbReference type="ChEBI" id="CHEBI:15378"/>
        <dbReference type="ChEBI" id="CHEBI:29969"/>
        <dbReference type="ChEBI" id="CHEBI:30616"/>
        <dbReference type="ChEBI" id="CHEBI:33019"/>
        <dbReference type="ChEBI" id="CHEBI:57586"/>
        <dbReference type="ChEBI" id="CHEBI:83144"/>
        <dbReference type="ChEBI" id="CHEBI:456215"/>
        <dbReference type="EC" id="6.3.4.15"/>
    </reaction>
</comment>
<evidence type="ECO:0000256" key="3">
    <source>
        <dbReference type="ARBA" id="ARBA00022840"/>
    </source>
</evidence>
<evidence type="ECO:0000313" key="8">
    <source>
        <dbReference type="EMBL" id="MDQ0165502.1"/>
    </source>
</evidence>
<gene>
    <name evidence="6" type="primary">birA</name>
    <name evidence="8" type="ORF">J2S11_001403</name>
</gene>